<dbReference type="EMBL" id="JACGCI010000029">
    <property type="protein sequence ID" value="KAF6755673.1"/>
    <property type="molecule type" value="Genomic_DNA"/>
</dbReference>
<sequence length="181" mass="19387">MVLAATVAQCPIQRHNARGNGGRGNVGSARTRCHTVYDIYSPASFSVTLMRILTTAVTRRSSLKSPCAPSSDPVIDLRSPARIRALSNAGDDRVSLCRIERRRLLDHIATAVTDHSVPTLFPTSRVPTQSKLQHALLGQGYLVYMTNVVNVSHATSSGVRCSQDIVAGLGRVGVTVALRVA</sequence>
<gene>
    <name evidence="1" type="ORF">DFP72DRAFT_896197</name>
</gene>
<evidence type="ECO:0000313" key="2">
    <source>
        <dbReference type="Proteomes" id="UP000521943"/>
    </source>
</evidence>
<comment type="caution">
    <text evidence="1">The sequence shown here is derived from an EMBL/GenBank/DDBJ whole genome shotgun (WGS) entry which is preliminary data.</text>
</comment>
<protein>
    <submittedName>
        <fullName evidence="1">Uncharacterized protein</fullName>
    </submittedName>
</protein>
<keyword evidence="2" id="KW-1185">Reference proteome</keyword>
<name>A0A8H6M4T2_9AGAR</name>
<accession>A0A8H6M4T2</accession>
<proteinExistence type="predicted"/>
<evidence type="ECO:0000313" key="1">
    <source>
        <dbReference type="EMBL" id="KAF6755673.1"/>
    </source>
</evidence>
<dbReference type="Proteomes" id="UP000521943">
    <property type="component" value="Unassembled WGS sequence"/>
</dbReference>
<dbReference type="AlphaFoldDB" id="A0A8H6M4T2"/>
<reference evidence="1 2" key="1">
    <citation type="submission" date="2020-07" db="EMBL/GenBank/DDBJ databases">
        <title>Comparative genomics of pyrophilous fungi reveals a link between fire events and developmental genes.</title>
        <authorList>
            <consortium name="DOE Joint Genome Institute"/>
            <person name="Steindorff A.S."/>
            <person name="Carver A."/>
            <person name="Calhoun S."/>
            <person name="Stillman K."/>
            <person name="Liu H."/>
            <person name="Lipzen A."/>
            <person name="Pangilinan J."/>
            <person name="Labutti K."/>
            <person name="Bruns T.D."/>
            <person name="Grigoriev I.V."/>
        </authorList>
    </citation>
    <scope>NUCLEOTIDE SEQUENCE [LARGE SCALE GENOMIC DNA]</scope>
    <source>
        <strain evidence="1 2">CBS 144469</strain>
    </source>
</reference>
<organism evidence="1 2">
    <name type="scientific">Ephemerocybe angulata</name>
    <dbReference type="NCBI Taxonomy" id="980116"/>
    <lineage>
        <taxon>Eukaryota</taxon>
        <taxon>Fungi</taxon>
        <taxon>Dikarya</taxon>
        <taxon>Basidiomycota</taxon>
        <taxon>Agaricomycotina</taxon>
        <taxon>Agaricomycetes</taxon>
        <taxon>Agaricomycetidae</taxon>
        <taxon>Agaricales</taxon>
        <taxon>Agaricineae</taxon>
        <taxon>Psathyrellaceae</taxon>
        <taxon>Ephemerocybe</taxon>
    </lineage>
</organism>